<organism evidence="1 2">
    <name type="scientific">Cystobacter ferrugineus</name>
    <dbReference type="NCBI Taxonomy" id="83449"/>
    <lineage>
        <taxon>Bacteria</taxon>
        <taxon>Pseudomonadati</taxon>
        <taxon>Myxococcota</taxon>
        <taxon>Myxococcia</taxon>
        <taxon>Myxococcales</taxon>
        <taxon>Cystobacterineae</taxon>
        <taxon>Archangiaceae</taxon>
        <taxon>Cystobacter</taxon>
    </lineage>
</organism>
<evidence type="ECO:0000313" key="1">
    <source>
        <dbReference type="EMBL" id="OJH36249.1"/>
    </source>
</evidence>
<dbReference type="EMBL" id="MPIN01000011">
    <property type="protein sequence ID" value="OJH36249.1"/>
    <property type="molecule type" value="Genomic_DNA"/>
</dbReference>
<comment type="caution">
    <text evidence="1">The sequence shown here is derived from an EMBL/GenBank/DDBJ whole genome shotgun (WGS) entry which is preliminary data.</text>
</comment>
<dbReference type="Proteomes" id="UP000182229">
    <property type="component" value="Unassembled WGS sequence"/>
</dbReference>
<proteinExistence type="predicted"/>
<name>A0A1L9B1W1_9BACT</name>
<sequence>MRENGFKGLVFLSVCGLTLTSSARVSPHQEGASRIQAAAAVKDVTASVEDLGQPSSAAVYARNVWDLQVFNKKIYIGQGNSSNVAPAPNAGPIPITTYDTTQGKFTLEPLVYSPPSGIKNVVDEEQIDIFKVLNGSLYIPGHDATESQAHGNFYKLDPNGNWYKYRKIPAGVHVYDMAWFGGRLFAAVAEGSSSGATTATVMMSEDGGQTWPTKWQVALYGHQRAYTLFELNGKLHASNAMPMQNNKWGDGARLLEISSVTKDGVQSIEARQIDVTGRAMFPGLYRTNPTVVPSARMVRTTPVGGKLMYIAGEIVNDHQWVSQGLFLASGINTATRLTLPVTDALPMDILVRGTEVYVLVHLKTGSSAYTNLVYRASVTAPTTWTEVFRFNRDTFARSFEELNGDFYFGLGCHTDVQPASTGSLLRVKRVSY</sequence>
<evidence type="ECO:0008006" key="3">
    <source>
        <dbReference type="Google" id="ProtNLM"/>
    </source>
</evidence>
<reference evidence="1 2" key="2">
    <citation type="submission" date="2016-12" db="EMBL/GenBank/DDBJ databases">
        <title>Draft Genome Sequence of Cystobacter ferrugineus Strain Cbfe23.</title>
        <authorList>
            <person name="Akbar S."/>
            <person name="Dowd S.E."/>
            <person name="Stevens D.C."/>
        </authorList>
    </citation>
    <scope>NUCLEOTIDE SEQUENCE [LARGE SCALE GENOMIC DNA]</scope>
    <source>
        <strain evidence="1 2">Cbfe23</strain>
    </source>
</reference>
<evidence type="ECO:0000313" key="2">
    <source>
        <dbReference type="Proteomes" id="UP000182229"/>
    </source>
</evidence>
<keyword evidence="2" id="KW-1185">Reference proteome</keyword>
<protein>
    <recommendedName>
        <fullName evidence="3">Exo-alpha-sialidase</fullName>
    </recommendedName>
</protein>
<gene>
    <name evidence="1" type="ORF">BON30_34390</name>
</gene>
<dbReference type="SUPFAM" id="SSF50939">
    <property type="entry name" value="Sialidases"/>
    <property type="match status" value="1"/>
</dbReference>
<dbReference type="InterPro" id="IPR036278">
    <property type="entry name" value="Sialidase_sf"/>
</dbReference>
<reference evidence="2" key="1">
    <citation type="submission" date="2016-11" db="EMBL/GenBank/DDBJ databases">
        <authorList>
            <person name="Shukria A."/>
            <person name="Stevens D.C."/>
        </authorList>
    </citation>
    <scope>NUCLEOTIDE SEQUENCE [LARGE SCALE GENOMIC DNA]</scope>
    <source>
        <strain evidence="2">Cbfe23</strain>
    </source>
</reference>
<dbReference type="STRING" id="83449.BON30_34390"/>
<accession>A0A1L9B1W1</accession>
<dbReference type="AlphaFoldDB" id="A0A1L9B1W1"/>